<dbReference type="InterPro" id="IPR045596">
    <property type="entry name" value="DUF6459"/>
</dbReference>
<protein>
    <recommendedName>
        <fullName evidence="4">3-hydroxyacyl-CoA dehydrogenase</fullName>
    </recommendedName>
</protein>
<evidence type="ECO:0000256" key="1">
    <source>
        <dbReference type="SAM" id="MobiDB-lite"/>
    </source>
</evidence>
<feature type="region of interest" description="Disordered" evidence="1">
    <location>
        <begin position="1"/>
        <end position="59"/>
    </location>
</feature>
<dbReference type="EMBL" id="BAAAYX010000002">
    <property type="protein sequence ID" value="GAA3696062.1"/>
    <property type="molecule type" value="Genomic_DNA"/>
</dbReference>
<comment type="caution">
    <text evidence="2">The sequence shown here is derived from an EMBL/GenBank/DDBJ whole genome shotgun (WGS) entry which is preliminary data.</text>
</comment>
<proteinExistence type="predicted"/>
<feature type="compositionally biased region" description="Pro residues" evidence="1">
    <location>
        <begin position="26"/>
        <end position="35"/>
    </location>
</feature>
<sequence>MPAARLLLRPAVDARPPAQTWLGRPPSDPVPPDQPPLGFSEETAPLTGPPTPAASRSVSVDTVPAGLDPARSRELDLQARTWAPWFAQLLVEAIDGRRSLEPLGHWLDDWVLAEVSRRLRLQSRSRARNPTTTPQAPGSVLSLRAQFSHPRVLEVAVHLRRGRRSYACAFQLRRIGARWRCTALELRG</sequence>
<evidence type="ECO:0008006" key="4">
    <source>
        <dbReference type="Google" id="ProtNLM"/>
    </source>
</evidence>
<dbReference type="Proteomes" id="UP001500051">
    <property type="component" value="Unassembled WGS sequence"/>
</dbReference>
<organism evidence="2 3">
    <name type="scientific">Microlunatus aurantiacus</name>
    <dbReference type="NCBI Taxonomy" id="446786"/>
    <lineage>
        <taxon>Bacteria</taxon>
        <taxon>Bacillati</taxon>
        <taxon>Actinomycetota</taxon>
        <taxon>Actinomycetes</taxon>
        <taxon>Propionibacteriales</taxon>
        <taxon>Propionibacteriaceae</taxon>
        <taxon>Microlunatus</taxon>
    </lineage>
</organism>
<evidence type="ECO:0000313" key="3">
    <source>
        <dbReference type="Proteomes" id="UP001500051"/>
    </source>
</evidence>
<reference evidence="3" key="1">
    <citation type="journal article" date="2019" name="Int. J. Syst. Evol. Microbiol.">
        <title>The Global Catalogue of Microorganisms (GCM) 10K type strain sequencing project: providing services to taxonomists for standard genome sequencing and annotation.</title>
        <authorList>
            <consortium name="The Broad Institute Genomics Platform"/>
            <consortium name="The Broad Institute Genome Sequencing Center for Infectious Disease"/>
            <person name="Wu L."/>
            <person name="Ma J."/>
        </authorList>
    </citation>
    <scope>NUCLEOTIDE SEQUENCE [LARGE SCALE GENOMIC DNA]</scope>
    <source>
        <strain evidence="3">JCM 16548</strain>
    </source>
</reference>
<evidence type="ECO:0000313" key="2">
    <source>
        <dbReference type="EMBL" id="GAA3696062.1"/>
    </source>
</evidence>
<accession>A0ABP7CWW6</accession>
<name>A0ABP7CWW6_9ACTN</name>
<keyword evidence="3" id="KW-1185">Reference proteome</keyword>
<dbReference type="Pfam" id="PF20060">
    <property type="entry name" value="DUF6459"/>
    <property type="match status" value="1"/>
</dbReference>
<dbReference type="RefSeq" id="WP_344811164.1">
    <property type="nucleotide sequence ID" value="NZ_BAAAYX010000002.1"/>
</dbReference>
<gene>
    <name evidence="2" type="ORF">GCM10022204_10010</name>
</gene>